<dbReference type="InterPro" id="IPR018247">
    <property type="entry name" value="EF_Hand_1_Ca_BS"/>
</dbReference>
<dbReference type="PROSITE" id="PS50222">
    <property type="entry name" value="EF_HAND_2"/>
    <property type="match status" value="1"/>
</dbReference>
<gene>
    <name evidence="3" type="ORF">BDV27DRAFT_158767</name>
</gene>
<keyword evidence="4" id="KW-1185">Reference proteome</keyword>
<protein>
    <recommendedName>
        <fullName evidence="2">EF-hand domain-containing protein</fullName>
    </recommendedName>
</protein>
<dbReference type="InterPro" id="IPR011992">
    <property type="entry name" value="EF-hand-dom_pair"/>
</dbReference>
<accession>A0A5N7A1V8</accession>
<dbReference type="GeneID" id="43657205"/>
<dbReference type="InterPro" id="IPR002048">
    <property type="entry name" value="EF_hand_dom"/>
</dbReference>
<dbReference type="OrthoDB" id="26525at2759"/>
<proteinExistence type="predicted"/>
<dbReference type="SUPFAM" id="SSF47473">
    <property type="entry name" value="EF-hand"/>
    <property type="match status" value="1"/>
</dbReference>
<evidence type="ECO:0000259" key="2">
    <source>
        <dbReference type="PROSITE" id="PS50222"/>
    </source>
</evidence>
<dbReference type="PROSITE" id="PS00018">
    <property type="entry name" value="EF_HAND_1"/>
    <property type="match status" value="1"/>
</dbReference>
<dbReference type="Gene3D" id="1.10.238.10">
    <property type="entry name" value="EF-hand"/>
    <property type="match status" value="1"/>
</dbReference>
<dbReference type="CDD" id="cd00051">
    <property type="entry name" value="EFh"/>
    <property type="match status" value="1"/>
</dbReference>
<dbReference type="Proteomes" id="UP000326268">
    <property type="component" value="Unassembled WGS sequence"/>
</dbReference>
<evidence type="ECO:0000313" key="4">
    <source>
        <dbReference type="Proteomes" id="UP000326268"/>
    </source>
</evidence>
<dbReference type="RefSeq" id="XP_031926529.1">
    <property type="nucleotide sequence ID" value="XM_032072759.1"/>
</dbReference>
<name>A0A5N7A1V8_9EURO</name>
<dbReference type="GO" id="GO:0005509">
    <property type="term" value="F:calcium ion binding"/>
    <property type="evidence" value="ECO:0007669"/>
    <property type="project" value="InterPro"/>
</dbReference>
<evidence type="ECO:0000313" key="3">
    <source>
        <dbReference type="EMBL" id="KAE8363448.1"/>
    </source>
</evidence>
<keyword evidence="1" id="KW-0106">Calcium</keyword>
<dbReference type="AlphaFoldDB" id="A0A5N7A1V8"/>
<organism evidence="3 4">
    <name type="scientific">Aspergillus caelatus</name>
    <dbReference type="NCBI Taxonomy" id="61420"/>
    <lineage>
        <taxon>Eukaryota</taxon>
        <taxon>Fungi</taxon>
        <taxon>Dikarya</taxon>
        <taxon>Ascomycota</taxon>
        <taxon>Pezizomycotina</taxon>
        <taxon>Eurotiomycetes</taxon>
        <taxon>Eurotiomycetidae</taxon>
        <taxon>Eurotiales</taxon>
        <taxon>Aspergillaceae</taxon>
        <taxon>Aspergillus</taxon>
        <taxon>Aspergillus subgen. Circumdati</taxon>
    </lineage>
</organism>
<dbReference type="SMART" id="SM00054">
    <property type="entry name" value="EFh"/>
    <property type="match status" value="1"/>
</dbReference>
<sequence>MSVKFYKVWIVAQIRTRLDAIYRSYRLEPTHGGVQYTREETRKWKELFTNINTGNDNHKNPDNRVIDPREYIEYARSEGLALNDKEAEQWFNDMDKNHNGKVSFKEFINEFGKKFENQRGHKKDA</sequence>
<feature type="domain" description="EF-hand" evidence="2">
    <location>
        <begin position="82"/>
        <end position="117"/>
    </location>
</feature>
<reference evidence="3 4" key="1">
    <citation type="submission" date="2019-04" db="EMBL/GenBank/DDBJ databases">
        <title>Friends and foes A comparative genomics studyof 23 Aspergillus species from section Flavi.</title>
        <authorList>
            <consortium name="DOE Joint Genome Institute"/>
            <person name="Kjaerbolling I."/>
            <person name="Vesth T."/>
            <person name="Frisvad J.C."/>
            <person name="Nybo J.L."/>
            <person name="Theobald S."/>
            <person name="Kildgaard S."/>
            <person name="Isbrandt T."/>
            <person name="Kuo A."/>
            <person name="Sato A."/>
            <person name="Lyhne E.K."/>
            <person name="Kogle M.E."/>
            <person name="Wiebenga A."/>
            <person name="Kun R.S."/>
            <person name="Lubbers R.J."/>
            <person name="Makela M.R."/>
            <person name="Barry K."/>
            <person name="Chovatia M."/>
            <person name="Clum A."/>
            <person name="Daum C."/>
            <person name="Haridas S."/>
            <person name="He G."/>
            <person name="LaButti K."/>
            <person name="Lipzen A."/>
            <person name="Mondo S."/>
            <person name="Riley R."/>
            <person name="Salamov A."/>
            <person name="Simmons B.A."/>
            <person name="Magnuson J.K."/>
            <person name="Henrissat B."/>
            <person name="Mortensen U.H."/>
            <person name="Larsen T.O."/>
            <person name="Devries R.P."/>
            <person name="Grigoriev I.V."/>
            <person name="Machida M."/>
            <person name="Baker S.E."/>
            <person name="Andersen M.R."/>
        </authorList>
    </citation>
    <scope>NUCLEOTIDE SEQUENCE [LARGE SCALE GENOMIC DNA]</scope>
    <source>
        <strain evidence="3 4">CBS 763.97</strain>
    </source>
</reference>
<dbReference type="EMBL" id="ML737675">
    <property type="protein sequence ID" value="KAE8363448.1"/>
    <property type="molecule type" value="Genomic_DNA"/>
</dbReference>
<evidence type="ECO:0000256" key="1">
    <source>
        <dbReference type="ARBA" id="ARBA00022837"/>
    </source>
</evidence>
<dbReference type="Pfam" id="PF13499">
    <property type="entry name" value="EF-hand_7"/>
    <property type="match status" value="1"/>
</dbReference>